<dbReference type="GO" id="GO:0005886">
    <property type="term" value="C:plasma membrane"/>
    <property type="evidence" value="ECO:0007669"/>
    <property type="project" value="UniProtKB-SubCell"/>
</dbReference>
<evidence type="ECO:0000256" key="5">
    <source>
        <dbReference type="ARBA" id="ARBA00022692"/>
    </source>
</evidence>
<dbReference type="Proteomes" id="UP000006860">
    <property type="component" value="Chromosome"/>
</dbReference>
<dbReference type="Pfam" id="PF13231">
    <property type="entry name" value="PMT_2"/>
    <property type="match status" value="1"/>
</dbReference>
<keyword evidence="3" id="KW-0328">Glycosyltransferase</keyword>
<dbReference type="PANTHER" id="PTHR33908:SF11">
    <property type="entry name" value="MEMBRANE PROTEIN"/>
    <property type="match status" value="1"/>
</dbReference>
<evidence type="ECO:0000313" key="10">
    <source>
        <dbReference type="EMBL" id="ADY59761.1"/>
    </source>
</evidence>
<dbReference type="AlphaFoldDB" id="F0SK34"/>
<feature type="transmembrane region" description="Helical" evidence="8">
    <location>
        <begin position="397"/>
        <end position="416"/>
    </location>
</feature>
<evidence type="ECO:0000256" key="3">
    <source>
        <dbReference type="ARBA" id="ARBA00022676"/>
    </source>
</evidence>
<dbReference type="EMBL" id="CP002546">
    <property type="protein sequence ID" value="ADY59761.1"/>
    <property type="molecule type" value="Genomic_DNA"/>
</dbReference>
<dbReference type="InterPro" id="IPR038731">
    <property type="entry name" value="RgtA/B/C-like"/>
</dbReference>
<feature type="transmembrane region" description="Helical" evidence="8">
    <location>
        <begin position="21"/>
        <end position="43"/>
    </location>
</feature>
<dbReference type="eggNOG" id="COG1287">
    <property type="taxonomic scope" value="Bacteria"/>
</dbReference>
<keyword evidence="7 8" id="KW-0472">Membrane</keyword>
<feature type="transmembrane region" description="Helical" evidence="8">
    <location>
        <begin position="148"/>
        <end position="166"/>
    </location>
</feature>
<feature type="transmembrane region" description="Helical" evidence="8">
    <location>
        <begin position="124"/>
        <end position="142"/>
    </location>
</feature>
<evidence type="ECO:0000259" key="9">
    <source>
        <dbReference type="Pfam" id="PF13231"/>
    </source>
</evidence>
<dbReference type="GO" id="GO:0009103">
    <property type="term" value="P:lipopolysaccharide biosynthetic process"/>
    <property type="evidence" value="ECO:0007669"/>
    <property type="project" value="UniProtKB-ARBA"/>
</dbReference>
<dbReference type="PANTHER" id="PTHR33908">
    <property type="entry name" value="MANNOSYLTRANSFERASE YKCB-RELATED"/>
    <property type="match status" value="1"/>
</dbReference>
<evidence type="ECO:0000256" key="2">
    <source>
        <dbReference type="ARBA" id="ARBA00022475"/>
    </source>
</evidence>
<name>F0SK34_RUBBR</name>
<evidence type="ECO:0000256" key="6">
    <source>
        <dbReference type="ARBA" id="ARBA00022989"/>
    </source>
</evidence>
<accession>F0SK34</accession>
<dbReference type="RefSeq" id="WP_013628485.1">
    <property type="nucleotide sequence ID" value="NC_015174.1"/>
</dbReference>
<feature type="domain" description="Glycosyltransferase RgtA/B/C/D-like" evidence="9">
    <location>
        <begin position="80"/>
        <end position="220"/>
    </location>
</feature>
<feature type="transmembrane region" description="Helical" evidence="8">
    <location>
        <begin position="173"/>
        <end position="189"/>
    </location>
</feature>
<proteinExistence type="predicted"/>
<evidence type="ECO:0000256" key="4">
    <source>
        <dbReference type="ARBA" id="ARBA00022679"/>
    </source>
</evidence>
<gene>
    <name evidence="10" type="ordered locus">Plabr_2158</name>
</gene>
<reference evidence="11" key="1">
    <citation type="submission" date="2011-02" db="EMBL/GenBank/DDBJ databases">
        <title>The complete genome of Planctomyces brasiliensis DSM 5305.</title>
        <authorList>
            <person name="Lucas S."/>
            <person name="Copeland A."/>
            <person name="Lapidus A."/>
            <person name="Bruce D."/>
            <person name="Goodwin L."/>
            <person name="Pitluck S."/>
            <person name="Kyrpides N."/>
            <person name="Mavromatis K."/>
            <person name="Pagani I."/>
            <person name="Ivanova N."/>
            <person name="Ovchinnikova G."/>
            <person name="Lu M."/>
            <person name="Detter J.C."/>
            <person name="Han C."/>
            <person name="Land M."/>
            <person name="Hauser L."/>
            <person name="Markowitz V."/>
            <person name="Cheng J.-F."/>
            <person name="Hugenholtz P."/>
            <person name="Woyke T."/>
            <person name="Wu D."/>
            <person name="Tindall B."/>
            <person name="Pomrenke H.G."/>
            <person name="Brambilla E."/>
            <person name="Klenk H.-P."/>
            <person name="Eisen J.A."/>
        </authorList>
    </citation>
    <scope>NUCLEOTIDE SEQUENCE [LARGE SCALE GENOMIC DNA]</scope>
    <source>
        <strain evidence="11">ATCC 49424 / DSM 5305 / JCM 21570 / NBRC 103401 / IFAM 1448</strain>
    </source>
</reference>
<keyword evidence="2" id="KW-1003">Cell membrane</keyword>
<keyword evidence="11" id="KW-1185">Reference proteome</keyword>
<feature type="transmembrane region" description="Helical" evidence="8">
    <location>
        <begin position="224"/>
        <end position="246"/>
    </location>
</feature>
<protein>
    <submittedName>
        <fullName evidence="10">Transmembrane protein</fullName>
    </submittedName>
</protein>
<dbReference type="HOGENOM" id="CLU_048081_1_0_0"/>
<evidence type="ECO:0000256" key="7">
    <source>
        <dbReference type="ARBA" id="ARBA00023136"/>
    </source>
</evidence>
<sequence length="444" mass="48450">MNSSSVPSTRSRRLSATRGSELLWITAGVLLLATVLRLGLIAMKWPELAVDRDAYLGIARTLLAGDGFCTPGTNSPTAFRPPLYPVLLAISYGIADLAGIALLQLVAGVLATAGAIAVARQFGLTRWSWLAGAVVAIDPLLLQYTTQPMTEVVCTAICIWMVWAWARCLERPTAFGALLAGLTFGAAVLCRPSLLPFPLTLAVLLLLFQRRRGVNNNAKPSSRFAFAARPLLLAFLGVLCVLPWGIRNKFVFGHWKFTTTHGGYTVLLGNNPVFYKAVVQQPWGVTWGDYDEADPLSQASWYNNLQKQLDDAGLQTEFERDAAQYKLARQAIFDSPGLFVRSCLLRAARFWWPVPLGTQAESLSPLVVWGVGLFYSALYVAAVIGFVRVLRAGEHRAGWLVGLALIATLMTVHLIYWSNARMRAPLIPVLATAAVAVLPRSRNT</sequence>
<keyword evidence="6 8" id="KW-1133">Transmembrane helix</keyword>
<evidence type="ECO:0000256" key="8">
    <source>
        <dbReference type="SAM" id="Phobius"/>
    </source>
</evidence>
<feature type="transmembrane region" description="Helical" evidence="8">
    <location>
        <begin position="89"/>
        <end position="117"/>
    </location>
</feature>
<dbReference type="InterPro" id="IPR050297">
    <property type="entry name" value="LipidA_mod_glycosyltrf_83"/>
</dbReference>
<keyword evidence="5 8" id="KW-0812">Transmembrane</keyword>
<keyword evidence="4" id="KW-0808">Transferase</keyword>
<evidence type="ECO:0000313" key="11">
    <source>
        <dbReference type="Proteomes" id="UP000006860"/>
    </source>
</evidence>
<evidence type="ECO:0000256" key="1">
    <source>
        <dbReference type="ARBA" id="ARBA00004651"/>
    </source>
</evidence>
<organism evidence="10 11">
    <name type="scientific">Rubinisphaera brasiliensis (strain ATCC 49424 / DSM 5305 / JCM 21570 / IAM 15109 / NBRC 103401 / IFAM 1448)</name>
    <name type="common">Planctomyces brasiliensis</name>
    <dbReference type="NCBI Taxonomy" id="756272"/>
    <lineage>
        <taxon>Bacteria</taxon>
        <taxon>Pseudomonadati</taxon>
        <taxon>Planctomycetota</taxon>
        <taxon>Planctomycetia</taxon>
        <taxon>Planctomycetales</taxon>
        <taxon>Planctomycetaceae</taxon>
        <taxon>Rubinisphaera</taxon>
    </lineage>
</organism>
<dbReference type="KEGG" id="pbs:Plabr_2158"/>
<comment type="subcellular location">
    <subcellularLocation>
        <location evidence="1">Cell membrane</location>
        <topology evidence="1">Multi-pass membrane protein</topology>
    </subcellularLocation>
</comment>
<dbReference type="STRING" id="756272.Plabr_2158"/>
<dbReference type="OrthoDB" id="231161at2"/>
<feature type="transmembrane region" description="Helical" evidence="8">
    <location>
        <begin position="366"/>
        <end position="390"/>
    </location>
</feature>
<dbReference type="GO" id="GO:0016763">
    <property type="term" value="F:pentosyltransferase activity"/>
    <property type="evidence" value="ECO:0007669"/>
    <property type="project" value="TreeGrafter"/>
</dbReference>